<keyword evidence="2" id="KW-1185">Reference proteome</keyword>
<accession>X6PD16</accession>
<evidence type="ECO:0000313" key="2">
    <source>
        <dbReference type="Proteomes" id="UP000023152"/>
    </source>
</evidence>
<reference evidence="1 2" key="1">
    <citation type="journal article" date="2013" name="Curr. Biol.">
        <title>The Genome of the Foraminiferan Reticulomyxa filosa.</title>
        <authorList>
            <person name="Glockner G."/>
            <person name="Hulsmann N."/>
            <person name="Schleicher M."/>
            <person name="Noegel A.A."/>
            <person name="Eichinger L."/>
            <person name="Gallinger C."/>
            <person name="Pawlowski J."/>
            <person name="Sierra R."/>
            <person name="Euteneuer U."/>
            <person name="Pillet L."/>
            <person name="Moustafa A."/>
            <person name="Platzer M."/>
            <person name="Groth M."/>
            <person name="Szafranski K."/>
            <person name="Schliwa M."/>
        </authorList>
    </citation>
    <scope>NUCLEOTIDE SEQUENCE [LARGE SCALE GENOMIC DNA]</scope>
</reference>
<organism evidence="1 2">
    <name type="scientific">Reticulomyxa filosa</name>
    <dbReference type="NCBI Taxonomy" id="46433"/>
    <lineage>
        <taxon>Eukaryota</taxon>
        <taxon>Sar</taxon>
        <taxon>Rhizaria</taxon>
        <taxon>Retaria</taxon>
        <taxon>Foraminifera</taxon>
        <taxon>Monothalamids</taxon>
        <taxon>Reticulomyxidae</taxon>
        <taxon>Reticulomyxa</taxon>
    </lineage>
</organism>
<name>X6PD16_RETFI</name>
<dbReference type="EMBL" id="ASPP01001512">
    <property type="protein sequence ID" value="ETO35572.1"/>
    <property type="molecule type" value="Genomic_DNA"/>
</dbReference>
<evidence type="ECO:0000313" key="1">
    <source>
        <dbReference type="EMBL" id="ETO35572.1"/>
    </source>
</evidence>
<dbReference type="Proteomes" id="UP000023152">
    <property type="component" value="Unassembled WGS sequence"/>
</dbReference>
<comment type="caution">
    <text evidence="1">The sequence shown here is derived from an EMBL/GenBank/DDBJ whole genome shotgun (WGS) entry which is preliminary data.</text>
</comment>
<proteinExistence type="predicted"/>
<sequence>MIIPKKRHFLKELIFYYNSKNYVYCNCADLCCVQNYKQQRLANEKKSVLFAQDQFNTKEALLRRFESVYHKNGFLQSLSNSKQFQEYPTNNIKLDDMKQLNRRSNLELRQYRPVNREHENKQLIDTLQSGIKKSVNSRDTEGLHVIWYSMLREYSSYMSKIGENLVKTQNKNNHPHTLMPLPLHLYGELIQAFGILRECGSALDIYKFMKDQSFPVDQYSISLLIMFLAENRYEKVAWQVYQEFIETLKLKRHFNDLETNRDGVDKNDNDNNDDEKLLTTKEANTEQNNKTLFEKQLLALRSAKSSTNHLFNMDVQVIDTGSDKITRRIPDTHVPQGKSNDTAVFTSAIKIFSTFGNLEQCYKIFQDMICRFQVAVFVFFYYKKMFKKGRGFVCYYYYYYYYCY</sequence>
<dbReference type="AlphaFoldDB" id="X6PD16"/>
<gene>
    <name evidence="1" type="ORF">RFI_01490</name>
</gene>
<protein>
    <submittedName>
        <fullName evidence="1">Uncharacterized protein</fullName>
    </submittedName>
</protein>